<protein>
    <submittedName>
        <fullName evidence="1">POC1</fullName>
    </submittedName>
</protein>
<keyword evidence="2" id="KW-1185">Reference proteome</keyword>
<dbReference type="Proteomes" id="UP000675881">
    <property type="component" value="Chromosome 3"/>
</dbReference>
<gene>
    <name evidence="1" type="ORF">LSAA_8076</name>
</gene>
<organism evidence="1 2">
    <name type="scientific">Lepeophtheirus salmonis</name>
    <name type="common">Salmon louse</name>
    <name type="synonym">Caligus salmonis</name>
    <dbReference type="NCBI Taxonomy" id="72036"/>
    <lineage>
        <taxon>Eukaryota</taxon>
        <taxon>Metazoa</taxon>
        <taxon>Ecdysozoa</taxon>
        <taxon>Arthropoda</taxon>
        <taxon>Crustacea</taxon>
        <taxon>Multicrustacea</taxon>
        <taxon>Hexanauplia</taxon>
        <taxon>Copepoda</taxon>
        <taxon>Siphonostomatoida</taxon>
        <taxon>Caligidae</taxon>
        <taxon>Lepeophtheirus</taxon>
    </lineage>
</organism>
<dbReference type="EMBL" id="HG994582">
    <property type="protein sequence ID" value="CAF2899740.1"/>
    <property type="molecule type" value="Genomic_DNA"/>
</dbReference>
<accession>A0A7R8CQY2</accession>
<evidence type="ECO:0000313" key="2">
    <source>
        <dbReference type="Proteomes" id="UP000675881"/>
    </source>
</evidence>
<proteinExistence type="predicted"/>
<evidence type="ECO:0000313" key="1">
    <source>
        <dbReference type="EMBL" id="CAF2899740.1"/>
    </source>
</evidence>
<dbReference type="AlphaFoldDB" id="A0A7R8CQY2"/>
<reference evidence="1" key="1">
    <citation type="submission" date="2021-02" db="EMBL/GenBank/DDBJ databases">
        <authorList>
            <person name="Bekaert M."/>
        </authorList>
    </citation>
    <scope>NUCLEOTIDE SEQUENCE</scope>
    <source>
        <strain evidence="1">IoA-00</strain>
    </source>
</reference>
<sequence>MDLFSGLHLAEPVTVEIHGANGSLMTFEICGLPLDGLNYPNSYGTIFGRRGKETSRRGILNVEDGISVARVSNEKFQTMILESRDEAATCLMWGWKLNPVTPPFNPRN</sequence>
<name>A0A7R8CQY2_LEPSM</name>